<dbReference type="GO" id="GO:0005840">
    <property type="term" value="C:ribosome"/>
    <property type="evidence" value="ECO:0007669"/>
    <property type="project" value="UniProtKB-KW"/>
</dbReference>
<gene>
    <name evidence="7" type="primary">mrpl20_0</name>
</gene>
<dbReference type="GO" id="GO:0003735">
    <property type="term" value="F:structural constituent of ribosome"/>
    <property type="evidence" value="ECO:0007669"/>
    <property type="project" value="InterPro"/>
</dbReference>
<accession>A0A2H8TZC9</accession>
<dbReference type="EMBL" id="GFXV01007792">
    <property type="protein sequence ID" value="MBW19597.1"/>
    <property type="molecule type" value="Transcribed_RNA"/>
</dbReference>
<dbReference type="FunFam" id="1.10.1900.20:FF:000001">
    <property type="entry name" value="50S ribosomal protein L20"/>
    <property type="match status" value="1"/>
</dbReference>
<dbReference type="NCBIfam" id="TIGR01032">
    <property type="entry name" value="rplT_bact"/>
    <property type="match status" value="1"/>
</dbReference>
<dbReference type="PANTHER" id="PTHR10986">
    <property type="entry name" value="39S RIBOSOMAL PROTEIN L20"/>
    <property type="match status" value="1"/>
</dbReference>
<dbReference type="GO" id="GO:0019843">
    <property type="term" value="F:rRNA binding"/>
    <property type="evidence" value="ECO:0007669"/>
    <property type="project" value="InterPro"/>
</dbReference>
<organism evidence="7">
    <name type="scientific">Melanaphis sacchari</name>
    <dbReference type="NCBI Taxonomy" id="742174"/>
    <lineage>
        <taxon>Eukaryota</taxon>
        <taxon>Metazoa</taxon>
        <taxon>Ecdysozoa</taxon>
        <taxon>Arthropoda</taxon>
        <taxon>Hexapoda</taxon>
        <taxon>Insecta</taxon>
        <taxon>Pterygota</taxon>
        <taxon>Neoptera</taxon>
        <taxon>Paraneoptera</taxon>
        <taxon>Hemiptera</taxon>
        <taxon>Sternorrhyncha</taxon>
        <taxon>Aphidomorpha</taxon>
        <taxon>Aphidoidea</taxon>
        <taxon>Aphididae</taxon>
        <taxon>Aphidini</taxon>
        <taxon>Melanaphis</taxon>
    </lineage>
</organism>
<evidence type="ECO:0000313" key="7">
    <source>
        <dbReference type="EMBL" id="MBW19597.1"/>
    </source>
</evidence>
<keyword evidence="2 6" id="KW-0689">Ribosomal protein</keyword>
<dbReference type="SUPFAM" id="SSF74731">
    <property type="entry name" value="Ribosomal protein L20"/>
    <property type="match status" value="1"/>
</dbReference>
<evidence type="ECO:0000256" key="5">
    <source>
        <dbReference type="ARBA" id="ARBA00076245"/>
    </source>
</evidence>
<dbReference type="Gene3D" id="1.10.1900.20">
    <property type="entry name" value="Ribosomal protein L20"/>
    <property type="match status" value="1"/>
</dbReference>
<dbReference type="InterPro" id="IPR005813">
    <property type="entry name" value="Ribosomal_bL20"/>
</dbReference>
<dbReference type="AlphaFoldDB" id="A0A2H8TZC9"/>
<comment type="similarity">
    <text evidence="1 6">Belongs to the bacterial ribosomal protein bL20 family.</text>
</comment>
<evidence type="ECO:0000256" key="4">
    <source>
        <dbReference type="ARBA" id="ARBA00072767"/>
    </source>
</evidence>
<reference evidence="7" key="1">
    <citation type="submission" date="2017-10" db="EMBL/GenBank/DDBJ databases">
        <title>Transcriptome Assembly of Sugarcane Aphid Adults.</title>
        <authorList>
            <person name="Scully E.D."/>
            <person name="Palmer N.A."/>
            <person name="Geib S.M."/>
            <person name="Sarath G."/>
            <person name="Sattler S.E."/>
        </authorList>
    </citation>
    <scope>NUCLEOTIDE SEQUENCE</scope>
    <source>
        <tissue evidence="7">Whole body</tissue>
    </source>
</reference>
<dbReference type="Pfam" id="PF00453">
    <property type="entry name" value="Ribosomal_L20"/>
    <property type="match status" value="1"/>
</dbReference>
<evidence type="ECO:0000256" key="1">
    <source>
        <dbReference type="ARBA" id="ARBA00007698"/>
    </source>
</evidence>
<dbReference type="PRINTS" id="PR00062">
    <property type="entry name" value="RIBOSOMALL20"/>
</dbReference>
<dbReference type="GO" id="GO:1990904">
    <property type="term" value="C:ribonucleoprotein complex"/>
    <property type="evidence" value="ECO:0007669"/>
    <property type="project" value="UniProtKB-KW"/>
</dbReference>
<evidence type="ECO:0000256" key="2">
    <source>
        <dbReference type="ARBA" id="ARBA00022980"/>
    </source>
</evidence>
<dbReference type="OrthoDB" id="10251781at2759"/>
<protein>
    <recommendedName>
        <fullName evidence="4">Large ribosomal subunit protein bL20m</fullName>
    </recommendedName>
    <alternativeName>
        <fullName evidence="5">39S ribosomal protein L20, mitochondrial</fullName>
    </alternativeName>
</protein>
<dbReference type="GO" id="GO:0006412">
    <property type="term" value="P:translation"/>
    <property type="evidence" value="ECO:0007669"/>
    <property type="project" value="InterPro"/>
</dbReference>
<sequence length="155" mass="17852">MVFTTAMMMVRSRGPDEFWRKRKIFKIAAHFSGRRRNCYSIAIKAVHRALQFATIGRTVRKSDMIDLWNTRIKAGCEEHGIEINNFKDSLSRCDIQLNKKVLADLAIWEPNSFKALSDLAKAVSIDYNLPGTEKYENPTNVVTRGLLKNMKIQQM</sequence>
<dbReference type="Gene3D" id="6.10.160.10">
    <property type="match status" value="1"/>
</dbReference>
<keyword evidence="3 6" id="KW-0687">Ribonucleoprotein</keyword>
<evidence type="ECO:0000256" key="3">
    <source>
        <dbReference type="ARBA" id="ARBA00023274"/>
    </source>
</evidence>
<name>A0A2H8TZC9_9HEMI</name>
<proteinExistence type="inferred from homology"/>
<evidence type="ECO:0000256" key="6">
    <source>
        <dbReference type="RuleBase" id="RU000561"/>
    </source>
</evidence>
<dbReference type="InterPro" id="IPR035566">
    <property type="entry name" value="Ribosomal_protein_bL20_C"/>
</dbReference>